<proteinExistence type="predicted"/>
<evidence type="ECO:0000313" key="2">
    <source>
        <dbReference type="Proteomes" id="UP000800235"/>
    </source>
</evidence>
<dbReference type="AlphaFoldDB" id="A0A9P4TZY2"/>
<protein>
    <submittedName>
        <fullName evidence="1">Uncharacterized protein</fullName>
    </submittedName>
</protein>
<sequence>MADLHDYTDQRVDLSLNHESNPQKFGDNHSILRLLFTCRTTYTELCPILYSTNHFIIDYQGKGSLHALFRLSNTALIAMRSLTVQLNMTAIGANTLPRFFFRNGPTQPFRATCREHLDALTEWEEVASRLFTHCSLPNLHFRFVCDVADIECATKAVKPFSSIAFPLAQCDIRLGRDPNPVLEDIAQNVAKRAMGIHFNPPLSAFRFLDLPVEIKLHLLKYTDLITPNLEIEWCPEKGFAVEYAMAPCHFSEEWIVCTPHSHYTSNSDAAKPTPALIMRPPSVVADTPLTPPPVIVIPRSVIHFLRFIEIVFPPFEKDYLLTLEPAYQQWLQTVASMENELHLAKVTLRVYMADLNICAQDQRLPDYYHRIAEERGIILERMHERVIQPLTELKGLSKFFVHSVWPFARVEALTRWHQADPKFVAVNKNMGDKYEKLVMGASYNSVLMNEPPISQWLTLTP</sequence>
<comment type="caution">
    <text evidence="1">The sequence shown here is derived from an EMBL/GenBank/DDBJ whole genome shotgun (WGS) entry which is preliminary data.</text>
</comment>
<dbReference type="Proteomes" id="UP000800235">
    <property type="component" value="Unassembled WGS sequence"/>
</dbReference>
<gene>
    <name evidence="1" type="ORF">EJ08DRAFT_678404</name>
</gene>
<evidence type="ECO:0000313" key="1">
    <source>
        <dbReference type="EMBL" id="KAF2431377.1"/>
    </source>
</evidence>
<organism evidence="1 2">
    <name type="scientific">Tothia fuscella</name>
    <dbReference type="NCBI Taxonomy" id="1048955"/>
    <lineage>
        <taxon>Eukaryota</taxon>
        <taxon>Fungi</taxon>
        <taxon>Dikarya</taxon>
        <taxon>Ascomycota</taxon>
        <taxon>Pezizomycotina</taxon>
        <taxon>Dothideomycetes</taxon>
        <taxon>Pleosporomycetidae</taxon>
        <taxon>Venturiales</taxon>
        <taxon>Cylindrosympodiaceae</taxon>
        <taxon>Tothia</taxon>
    </lineage>
</organism>
<name>A0A9P4TZY2_9PEZI</name>
<reference evidence="1" key="1">
    <citation type="journal article" date="2020" name="Stud. Mycol.">
        <title>101 Dothideomycetes genomes: a test case for predicting lifestyles and emergence of pathogens.</title>
        <authorList>
            <person name="Haridas S."/>
            <person name="Albert R."/>
            <person name="Binder M."/>
            <person name="Bloem J."/>
            <person name="Labutti K."/>
            <person name="Salamov A."/>
            <person name="Andreopoulos B."/>
            <person name="Baker S."/>
            <person name="Barry K."/>
            <person name="Bills G."/>
            <person name="Bluhm B."/>
            <person name="Cannon C."/>
            <person name="Castanera R."/>
            <person name="Culley D."/>
            <person name="Daum C."/>
            <person name="Ezra D."/>
            <person name="Gonzalez J."/>
            <person name="Henrissat B."/>
            <person name="Kuo A."/>
            <person name="Liang C."/>
            <person name="Lipzen A."/>
            <person name="Lutzoni F."/>
            <person name="Magnuson J."/>
            <person name="Mondo S."/>
            <person name="Nolan M."/>
            <person name="Ohm R."/>
            <person name="Pangilinan J."/>
            <person name="Park H.-J."/>
            <person name="Ramirez L."/>
            <person name="Alfaro M."/>
            <person name="Sun H."/>
            <person name="Tritt A."/>
            <person name="Yoshinaga Y."/>
            <person name="Zwiers L.-H."/>
            <person name="Turgeon B."/>
            <person name="Goodwin S."/>
            <person name="Spatafora J."/>
            <person name="Crous P."/>
            <person name="Grigoriev I."/>
        </authorList>
    </citation>
    <scope>NUCLEOTIDE SEQUENCE</scope>
    <source>
        <strain evidence="1">CBS 130266</strain>
    </source>
</reference>
<keyword evidence="2" id="KW-1185">Reference proteome</keyword>
<dbReference type="EMBL" id="MU007032">
    <property type="protein sequence ID" value="KAF2431377.1"/>
    <property type="molecule type" value="Genomic_DNA"/>
</dbReference>
<accession>A0A9P4TZY2</accession>
<dbReference type="OrthoDB" id="2099276at2759"/>